<organism evidence="1">
    <name type="scientific">marine metagenome</name>
    <dbReference type="NCBI Taxonomy" id="408172"/>
    <lineage>
        <taxon>unclassified sequences</taxon>
        <taxon>metagenomes</taxon>
        <taxon>ecological metagenomes</taxon>
    </lineage>
</organism>
<reference evidence="1" key="1">
    <citation type="submission" date="2018-05" db="EMBL/GenBank/DDBJ databases">
        <authorList>
            <person name="Lanie J.A."/>
            <person name="Ng W.-L."/>
            <person name="Kazmierczak K.M."/>
            <person name="Andrzejewski T.M."/>
            <person name="Davidsen T.M."/>
            <person name="Wayne K.J."/>
            <person name="Tettelin H."/>
            <person name="Glass J.I."/>
            <person name="Rusch D."/>
            <person name="Podicherti R."/>
            <person name="Tsui H.-C.T."/>
            <person name="Winkler M.E."/>
        </authorList>
    </citation>
    <scope>NUCLEOTIDE SEQUENCE</scope>
</reference>
<dbReference type="EMBL" id="UINC01036655">
    <property type="protein sequence ID" value="SVB30962.1"/>
    <property type="molecule type" value="Genomic_DNA"/>
</dbReference>
<feature type="non-terminal residue" evidence="1">
    <location>
        <position position="1"/>
    </location>
</feature>
<gene>
    <name evidence="1" type="ORF">METZ01_LOCUS183816</name>
</gene>
<name>A0A382CYR1_9ZZZZ</name>
<proteinExistence type="predicted"/>
<accession>A0A382CYR1</accession>
<feature type="non-terminal residue" evidence="1">
    <location>
        <position position="75"/>
    </location>
</feature>
<dbReference type="AlphaFoldDB" id="A0A382CYR1"/>
<sequence length="75" mass="8487">SGALVIRSDTVAEIRVSVQECIILQQKNWVSSFLSIPVPTAGFKKKKRDYMNLANACSWQVRKPIIDRLEKLLNA</sequence>
<evidence type="ECO:0000313" key="1">
    <source>
        <dbReference type="EMBL" id="SVB30962.1"/>
    </source>
</evidence>
<protein>
    <submittedName>
        <fullName evidence="1">Uncharacterized protein</fullName>
    </submittedName>
</protein>